<name>A0A9E2F584_PSYF1</name>
<dbReference type="Proteomes" id="UP000811545">
    <property type="component" value="Unassembled WGS sequence"/>
</dbReference>
<evidence type="ECO:0000313" key="1">
    <source>
        <dbReference type="EMBL" id="MBT9145931.1"/>
    </source>
</evidence>
<reference evidence="1 2" key="1">
    <citation type="journal article" date="2021" name="bioRxiv">
        <title>Unique metabolic strategies in Hadean analogues reveal hints for primordial physiology.</title>
        <authorList>
            <person name="Nobu M.K."/>
            <person name="Nakai R."/>
            <person name="Tamazawa S."/>
            <person name="Mori H."/>
            <person name="Toyoda A."/>
            <person name="Ijiri A."/>
            <person name="Suzuki S."/>
            <person name="Kurokawa K."/>
            <person name="Kamagata Y."/>
            <person name="Tamaki H."/>
        </authorList>
    </citation>
    <scope>NUCLEOTIDE SEQUENCE [LARGE SCALE GENOMIC DNA]</scope>
    <source>
        <strain evidence="1">BS525</strain>
    </source>
</reference>
<sequence>MRSNSTGGIFGRTDSAGLGGSGFETFISSTTFAFGVRGSFGLGGNEGLIG</sequence>
<accession>A0A9E2F584</accession>
<dbReference type="AlphaFoldDB" id="A0A9E2F584"/>
<organism evidence="1 2">
    <name type="scientific">Psychracetigena formicireducens</name>
    <dbReference type="NCBI Taxonomy" id="2986056"/>
    <lineage>
        <taxon>Bacteria</taxon>
        <taxon>Bacillati</taxon>
        <taxon>Candidatus Lithacetigenota</taxon>
        <taxon>Candidatus Psychracetigena</taxon>
    </lineage>
</organism>
<dbReference type="EMBL" id="QLTW01000232">
    <property type="protein sequence ID" value="MBT9145931.1"/>
    <property type="molecule type" value="Genomic_DNA"/>
</dbReference>
<comment type="caution">
    <text evidence="1">The sequence shown here is derived from an EMBL/GenBank/DDBJ whole genome shotgun (WGS) entry which is preliminary data.</text>
</comment>
<gene>
    <name evidence="1" type="ORF">DDT42_01809</name>
</gene>
<protein>
    <submittedName>
        <fullName evidence="1">Uncharacterized protein</fullName>
    </submittedName>
</protein>
<proteinExistence type="predicted"/>
<evidence type="ECO:0000313" key="2">
    <source>
        <dbReference type="Proteomes" id="UP000811545"/>
    </source>
</evidence>